<dbReference type="AlphaFoldDB" id="H0ERG1"/>
<dbReference type="HOGENOM" id="CLU_033293_1_0_1"/>
<dbReference type="InParanoid" id="H0ERG1"/>
<dbReference type="Pfam" id="PF13519">
    <property type="entry name" value="VWA_2"/>
    <property type="match status" value="1"/>
</dbReference>
<dbReference type="InterPro" id="IPR036465">
    <property type="entry name" value="vWFA_dom_sf"/>
</dbReference>
<sequence length="298" mass="31610">MGLEAVMIVVDNSESSRNGDYTPTRFEAQSDAVSLIFSAITQGNPESSVGLMSMGGKGPEVLVTLTTDHGKILEGLHRTKAKIRGESHLATGIQIAGLALKHRQNKSQRQRIIVFTCSAIPEDEKTLVKLAKKMKKIGVNIDFVAFGELDEDTTKKLTSFNETVKSSEGSYLSIIQPGPGLLSDQLITTPILNGDGAGASGGMGDAAAGGGGGDFEFGIDPSVDPELALALRMSMEEEKARVDKQNKEKADADAKAALPEIKEEDEASQPLLNKDGEASGSKDDKKDDKDDGDKMDTA</sequence>
<dbReference type="Gene3D" id="3.40.50.410">
    <property type="entry name" value="von Willebrand factor, type A domain"/>
    <property type="match status" value="1"/>
</dbReference>
<comment type="similarity">
    <text evidence="1">Belongs to the proteasome subunit S5A family.</text>
</comment>
<dbReference type="FunFam" id="3.40.50.410:FF:000005">
    <property type="entry name" value="26S proteasome non-ATPase regulatory subunit 4"/>
    <property type="match status" value="1"/>
</dbReference>
<dbReference type="GO" id="GO:0005829">
    <property type="term" value="C:cytosol"/>
    <property type="evidence" value="ECO:0007669"/>
    <property type="project" value="TreeGrafter"/>
</dbReference>
<evidence type="ECO:0000256" key="3">
    <source>
        <dbReference type="SAM" id="MobiDB-lite"/>
    </source>
</evidence>
<accession>H0ERG1</accession>
<evidence type="ECO:0000256" key="2">
    <source>
        <dbReference type="ARBA" id="ARBA00022942"/>
    </source>
</evidence>
<reference evidence="5 6" key="1">
    <citation type="journal article" date="2012" name="Eukaryot. Cell">
        <title>Genome sequence of the fungus Glarea lozoyensis: the first genome sequence of a species from the Helotiaceae family.</title>
        <authorList>
            <person name="Youssar L."/>
            <person name="Gruening B.A."/>
            <person name="Erxleben A."/>
            <person name="Guenther S."/>
            <person name="Huettel W."/>
        </authorList>
    </citation>
    <scope>NUCLEOTIDE SEQUENCE [LARGE SCALE GENOMIC DNA]</scope>
    <source>
        <strain evidence="6">ATCC 74030 / MF5533</strain>
    </source>
</reference>
<proteinExistence type="inferred from homology"/>
<dbReference type="PANTHER" id="PTHR10223">
    <property type="entry name" value="26S PROTEASOME NON-ATPASE REGULATORY SUBUNIT 4"/>
    <property type="match status" value="1"/>
</dbReference>
<feature type="region of interest" description="Disordered" evidence="3">
    <location>
        <begin position="239"/>
        <end position="298"/>
    </location>
</feature>
<dbReference type="InterPro" id="IPR003903">
    <property type="entry name" value="UIM_dom"/>
</dbReference>
<dbReference type="PROSITE" id="PS50330">
    <property type="entry name" value="UIM"/>
    <property type="match status" value="1"/>
</dbReference>
<dbReference type="PROSITE" id="PS50234">
    <property type="entry name" value="VWFA"/>
    <property type="match status" value="1"/>
</dbReference>
<feature type="domain" description="VWFA" evidence="4">
    <location>
        <begin position="5"/>
        <end position="191"/>
    </location>
</feature>
<dbReference type="Proteomes" id="UP000005446">
    <property type="component" value="Unassembled WGS sequence"/>
</dbReference>
<dbReference type="FunFam" id="1.10.287.3990:FF:000001">
    <property type="entry name" value="26S proteasome regulatory subunit S5A"/>
    <property type="match status" value="1"/>
</dbReference>
<name>H0ERG1_GLAL7</name>
<dbReference type="Gene3D" id="1.10.287.3990">
    <property type="match status" value="1"/>
</dbReference>
<dbReference type="GO" id="GO:0043161">
    <property type="term" value="P:proteasome-mediated ubiquitin-dependent protein catabolic process"/>
    <property type="evidence" value="ECO:0007669"/>
    <property type="project" value="TreeGrafter"/>
</dbReference>
<dbReference type="SMART" id="SM00327">
    <property type="entry name" value="VWA"/>
    <property type="match status" value="1"/>
</dbReference>
<dbReference type="SUPFAM" id="SSF53300">
    <property type="entry name" value="vWA-like"/>
    <property type="match status" value="1"/>
</dbReference>
<feature type="compositionally biased region" description="Basic and acidic residues" evidence="3">
    <location>
        <begin position="274"/>
        <end position="298"/>
    </location>
</feature>
<organism evidence="5 6">
    <name type="scientific">Glarea lozoyensis (strain ATCC 74030 / MF5533)</name>
    <dbReference type="NCBI Taxonomy" id="1104152"/>
    <lineage>
        <taxon>Eukaryota</taxon>
        <taxon>Fungi</taxon>
        <taxon>Dikarya</taxon>
        <taxon>Ascomycota</taxon>
        <taxon>Pezizomycotina</taxon>
        <taxon>Leotiomycetes</taxon>
        <taxon>Helotiales</taxon>
        <taxon>Helotiaceae</taxon>
        <taxon>Glarea</taxon>
    </lineage>
</organism>
<dbReference type="OrthoDB" id="1731724at2759"/>
<evidence type="ECO:0000313" key="5">
    <source>
        <dbReference type="EMBL" id="EHK98772.1"/>
    </source>
</evidence>
<keyword evidence="2 5" id="KW-0647">Proteasome</keyword>
<dbReference type="FunCoup" id="H0ERG1">
    <property type="interactions" value="640"/>
</dbReference>
<dbReference type="GO" id="GO:0036435">
    <property type="term" value="F:K48-linked polyubiquitin modification-dependent protein binding"/>
    <property type="evidence" value="ECO:0007669"/>
    <property type="project" value="UniProtKB-ARBA"/>
</dbReference>
<dbReference type="InterPro" id="IPR002035">
    <property type="entry name" value="VWF_A"/>
</dbReference>
<protein>
    <submittedName>
        <fullName evidence="5">Putative 26S proteasome non-ATPase regulatory subunit 4</fullName>
    </submittedName>
</protein>
<evidence type="ECO:0000256" key="1">
    <source>
        <dbReference type="ARBA" id="ARBA00005574"/>
    </source>
</evidence>
<feature type="compositionally biased region" description="Basic and acidic residues" evidence="3">
    <location>
        <begin position="239"/>
        <end position="254"/>
    </location>
</feature>
<evidence type="ECO:0000313" key="6">
    <source>
        <dbReference type="Proteomes" id="UP000005446"/>
    </source>
</evidence>
<dbReference type="GO" id="GO:0005634">
    <property type="term" value="C:nucleus"/>
    <property type="evidence" value="ECO:0007669"/>
    <property type="project" value="TreeGrafter"/>
</dbReference>
<keyword evidence="6" id="KW-1185">Reference proteome</keyword>
<gene>
    <name evidence="5" type="ORF">M7I_5280</name>
</gene>
<evidence type="ECO:0000259" key="4">
    <source>
        <dbReference type="PROSITE" id="PS50234"/>
    </source>
</evidence>
<comment type="caution">
    <text evidence="5">The sequence shown here is derived from an EMBL/GenBank/DDBJ whole genome shotgun (WGS) entry which is preliminary data.</text>
</comment>
<dbReference type="EMBL" id="AGUE01000135">
    <property type="protein sequence ID" value="EHK98772.1"/>
    <property type="molecule type" value="Genomic_DNA"/>
</dbReference>
<dbReference type="GO" id="GO:0008540">
    <property type="term" value="C:proteasome regulatory particle, base subcomplex"/>
    <property type="evidence" value="ECO:0007669"/>
    <property type="project" value="TreeGrafter"/>
</dbReference>
<dbReference type="PANTHER" id="PTHR10223:SF0">
    <property type="entry name" value="26S PROTEASOME NON-ATPASE REGULATORY SUBUNIT 4"/>
    <property type="match status" value="1"/>
</dbReference>
<dbReference type="InterPro" id="IPR027040">
    <property type="entry name" value="PSMD4"/>
</dbReference>